<dbReference type="Proteomes" id="UP000237350">
    <property type="component" value="Unassembled WGS sequence"/>
</dbReference>
<dbReference type="InterPro" id="IPR002582">
    <property type="entry name" value="ACPS"/>
</dbReference>
<evidence type="ECO:0000256" key="1">
    <source>
        <dbReference type="ARBA" id="ARBA00022516"/>
    </source>
</evidence>
<dbReference type="RefSeq" id="WP_018526848.1">
    <property type="nucleotide sequence ID" value="NZ_LPWH01000064.1"/>
</dbReference>
<dbReference type="NCBIfam" id="NF000832">
    <property type="entry name" value="PRK00070.3-2"/>
    <property type="match status" value="1"/>
</dbReference>
<dbReference type="EC" id="2.7.8.7" evidence="8"/>
<feature type="binding site" evidence="8">
    <location>
        <position position="8"/>
    </location>
    <ligand>
        <name>Mg(2+)</name>
        <dbReference type="ChEBI" id="CHEBI:18420"/>
    </ligand>
</feature>
<dbReference type="SUPFAM" id="SSF56214">
    <property type="entry name" value="4'-phosphopantetheinyl transferase"/>
    <property type="match status" value="1"/>
</dbReference>
<dbReference type="GO" id="GO:0000287">
    <property type="term" value="F:magnesium ion binding"/>
    <property type="evidence" value="ECO:0007669"/>
    <property type="project" value="UniProtKB-UniRule"/>
</dbReference>
<dbReference type="NCBIfam" id="TIGR00556">
    <property type="entry name" value="pantethn_trn"/>
    <property type="match status" value="1"/>
</dbReference>
<keyword evidence="1 8" id="KW-0444">Lipid biosynthesis</keyword>
<keyword evidence="2 8" id="KW-0808">Transferase</keyword>
<evidence type="ECO:0000256" key="7">
    <source>
        <dbReference type="ARBA" id="ARBA00023160"/>
    </source>
</evidence>
<evidence type="ECO:0000313" key="10">
    <source>
        <dbReference type="EMBL" id="POR01821.1"/>
    </source>
</evidence>
<evidence type="ECO:0000256" key="2">
    <source>
        <dbReference type="ARBA" id="ARBA00022679"/>
    </source>
</evidence>
<comment type="catalytic activity">
    <reaction evidence="8">
        <text>apo-[ACP] + CoA = holo-[ACP] + adenosine 3',5'-bisphosphate + H(+)</text>
        <dbReference type="Rhea" id="RHEA:12068"/>
        <dbReference type="Rhea" id="RHEA-COMP:9685"/>
        <dbReference type="Rhea" id="RHEA-COMP:9690"/>
        <dbReference type="ChEBI" id="CHEBI:15378"/>
        <dbReference type="ChEBI" id="CHEBI:29999"/>
        <dbReference type="ChEBI" id="CHEBI:57287"/>
        <dbReference type="ChEBI" id="CHEBI:58343"/>
        <dbReference type="ChEBI" id="CHEBI:64479"/>
        <dbReference type="EC" id="2.7.8.7"/>
    </reaction>
</comment>
<dbReference type="InterPro" id="IPR004568">
    <property type="entry name" value="Ppantetheine-prot_Trfase_dom"/>
</dbReference>
<evidence type="ECO:0000256" key="8">
    <source>
        <dbReference type="HAMAP-Rule" id="MF_00101"/>
    </source>
</evidence>
<comment type="function">
    <text evidence="8">Transfers the 4'-phosphopantetheine moiety from coenzyme A to a Ser of acyl-carrier-protein.</text>
</comment>
<comment type="cofactor">
    <cofactor evidence="8">
        <name>Mg(2+)</name>
        <dbReference type="ChEBI" id="CHEBI:18420"/>
    </cofactor>
</comment>
<dbReference type="HAMAP" id="MF_00101">
    <property type="entry name" value="AcpS"/>
    <property type="match status" value="1"/>
</dbReference>
<dbReference type="EMBL" id="LPWH01000064">
    <property type="protein sequence ID" value="POR01821.1"/>
    <property type="molecule type" value="Genomic_DNA"/>
</dbReference>
<comment type="similarity">
    <text evidence="8">Belongs to the P-Pant transferase superfamily. AcpS family.</text>
</comment>
<dbReference type="GO" id="GO:0008897">
    <property type="term" value="F:holo-[acyl-carrier-protein] synthase activity"/>
    <property type="evidence" value="ECO:0007669"/>
    <property type="project" value="UniProtKB-UniRule"/>
</dbReference>
<dbReference type="Gene3D" id="3.90.470.20">
    <property type="entry name" value="4'-phosphopantetheinyl transferase domain"/>
    <property type="match status" value="1"/>
</dbReference>
<keyword evidence="3 8" id="KW-0479">Metal-binding</keyword>
<evidence type="ECO:0000256" key="4">
    <source>
        <dbReference type="ARBA" id="ARBA00022832"/>
    </source>
</evidence>
<dbReference type="InterPro" id="IPR037143">
    <property type="entry name" value="4-PPantetheinyl_Trfase_dom_sf"/>
</dbReference>
<dbReference type="AlphaFoldDB" id="A0A2S4JQM7"/>
<dbReference type="GO" id="GO:0006633">
    <property type="term" value="P:fatty acid biosynthetic process"/>
    <property type="evidence" value="ECO:0007669"/>
    <property type="project" value="UniProtKB-UniRule"/>
</dbReference>
<evidence type="ECO:0000313" key="11">
    <source>
        <dbReference type="Proteomes" id="UP000237350"/>
    </source>
</evidence>
<feature type="domain" description="4'-phosphopantetheinyl transferase" evidence="9">
    <location>
        <begin position="4"/>
        <end position="100"/>
    </location>
</feature>
<organism evidence="10 11">
    <name type="scientific">Alkalispirochaeta sphaeroplastigenens</name>
    <dbReference type="NCBI Taxonomy" id="1187066"/>
    <lineage>
        <taxon>Bacteria</taxon>
        <taxon>Pseudomonadati</taxon>
        <taxon>Spirochaetota</taxon>
        <taxon>Spirochaetia</taxon>
        <taxon>Spirochaetales</taxon>
        <taxon>Spirochaetaceae</taxon>
        <taxon>Alkalispirochaeta</taxon>
    </lineage>
</organism>
<comment type="caution">
    <text evidence="10">The sequence shown here is derived from an EMBL/GenBank/DDBJ whole genome shotgun (WGS) entry which is preliminary data.</text>
</comment>
<dbReference type="GO" id="GO:0005737">
    <property type="term" value="C:cytoplasm"/>
    <property type="evidence" value="ECO:0007669"/>
    <property type="project" value="UniProtKB-SubCell"/>
</dbReference>
<proteinExistence type="inferred from homology"/>
<evidence type="ECO:0000256" key="6">
    <source>
        <dbReference type="ARBA" id="ARBA00023098"/>
    </source>
</evidence>
<feature type="binding site" evidence="8">
    <location>
        <position position="56"/>
    </location>
    <ligand>
        <name>Mg(2+)</name>
        <dbReference type="ChEBI" id="CHEBI:18420"/>
    </ligand>
</feature>
<dbReference type="OrthoDB" id="517356at2"/>
<keyword evidence="5 8" id="KW-0460">Magnesium</keyword>
<keyword evidence="11" id="KW-1185">Reference proteome</keyword>
<accession>A0A2S4JQM7</accession>
<gene>
    <name evidence="8" type="primary">acpS</name>
    <name evidence="10" type="ORF">AU468_07680</name>
</gene>
<keyword evidence="8" id="KW-0963">Cytoplasm</keyword>
<evidence type="ECO:0000259" key="9">
    <source>
        <dbReference type="Pfam" id="PF01648"/>
    </source>
</evidence>
<keyword evidence="4 8" id="KW-0276">Fatty acid metabolism</keyword>
<keyword evidence="6 8" id="KW-0443">Lipid metabolism</keyword>
<evidence type="ECO:0000256" key="3">
    <source>
        <dbReference type="ARBA" id="ARBA00022723"/>
    </source>
</evidence>
<evidence type="ECO:0000256" key="5">
    <source>
        <dbReference type="ARBA" id="ARBA00022842"/>
    </source>
</evidence>
<name>A0A2S4JQM7_9SPIO</name>
<comment type="subcellular location">
    <subcellularLocation>
        <location evidence="8">Cytoplasm</location>
    </subcellularLocation>
</comment>
<dbReference type="InterPro" id="IPR008278">
    <property type="entry name" value="4-PPantetheinyl_Trfase_dom"/>
</dbReference>
<sequence length="123" mass="13639">MIRGIGVDVVAVDRLRTWLDDQRLLKRYFARQERDAIYQRRDGAALSLAARFAAKEAFAKALGTGFRGFQLREVWVVNDPLGKPELHVSGGAARALARVGGTRLWLSLTHEQAHAIAMVVIEG</sequence>
<keyword evidence="7 8" id="KW-0275">Fatty acid biosynthesis</keyword>
<dbReference type="NCBIfam" id="TIGR00516">
    <property type="entry name" value="acpS"/>
    <property type="match status" value="1"/>
</dbReference>
<protein>
    <recommendedName>
        <fullName evidence="8">Holo-[acyl-carrier-protein] synthase</fullName>
        <shortName evidence="8">Holo-ACP synthase</shortName>
        <ecNumber evidence="8">2.7.8.7</ecNumber>
    </recommendedName>
    <alternativeName>
        <fullName evidence="8">4'-phosphopantetheinyl transferase AcpS</fullName>
    </alternativeName>
</protein>
<reference evidence="11" key="1">
    <citation type="submission" date="2015-12" db="EMBL/GenBank/DDBJ databases">
        <authorList>
            <person name="Lodha T.D."/>
            <person name="Chintalapati S."/>
            <person name="Chintalapati V.R."/>
            <person name="Sravanthi T."/>
        </authorList>
    </citation>
    <scope>NUCLEOTIDE SEQUENCE [LARGE SCALE GENOMIC DNA]</scope>
    <source>
        <strain evidence="11">JC133</strain>
    </source>
</reference>
<dbReference type="Pfam" id="PF01648">
    <property type="entry name" value="ACPS"/>
    <property type="match status" value="1"/>
</dbReference>